<evidence type="ECO:0000256" key="4">
    <source>
        <dbReference type="ARBA" id="ARBA00022449"/>
    </source>
</evidence>
<evidence type="ECO:0000256" key="1">
    <source>
        <dbReference type="ARBA" id="ARBA00004141"/>
    </source>
</evidence>
<dbReference type="PROSITE" id="PS51201">
    <property type="entry name" value="RCK_N"/>
    <property type="match status" value="1"/>
</dbReference>
<keyword evidence="8" id="KW-0406">Ion transport</keyword>
<dbReference type="Pfam" id="PF02254">
    <property type="entry name" value="TrkA_N"/>
    <property type="match status" value="1"/>
</dbReference>
<evidence type="ECO:0000256" key="8">
    <source>
        <dbReference type="ARBA" id="ARBA00023065"/>
    </source>
</evidence>
<comment type="subcellular location">
    <subcellularLocation>
        <location evidence="1">Membrane</location>
        <topology evidence="1">Multi-pass membrane protein</topology>
    </subcellularLocation>
</comment>
<evidence type="ECO:0000313" key="11">
    <source>
        <dbReference type="EMBL" id="MBO1107164.1"/>
    </source>
</evidence>
<dbReference type="InterPro" id="IPR003148">
    <property type="entry name" value="RCK_N"/>
</dbReference>
<evidence type="ECO:0000259" key="10">
    <source>
        <dbReference type="PROSITE" id="PS51201"/>
    </source>
</evidence>
<comment type="similarity">
    <text evidence="2">Belongs to the monovalent cation:proton antiporter 2 (CPA2) transporter (TC 2.A.37) family.</text>
</comment>
<feature type="domain" description="RCK N-terminal" evidence="10">
    <location>
        <begin position="389"/>
        <end position="510"/>
    </location>
</feature>
<evidence type="ECO:0000256" key="2">
    <source>
        <dbReference type="ARBA" id="ARBA00005551"/>
    </source>
</evidence>
<reference evidence="11" key="1">
    <citation type="submission" date="2021-03" db="EMBL/GenBank/DDBJ databases">
        <title>Plesiomonas shigelloides zfcc0051, isolated from zebrafish feces.</title>
        <authorList>
            <person name="Vanderhoek Z."/>
            <person name="Gaulke C."/>
        </authorList>
    </citation>
    <scope>NUCLEOTIDE SEQUENCE</scope>
    <source>
        <strain evidence="11">Zfcc0051</strain>
    </source>
</reference>
<proteinExistence type="inferred from homology"/>
<dbReference type="EMBL" id="JAFNAA010000002">
    <property type="protein sequence ID" value="MBO1107164.1"/>
    <property type="molecule type" value="Genomic_DNA"/>
</dbReference>
<keyword evidence="3" id="KW-0813">Transport</keyword>
<evidence type="ECO:0000256" key="9">
    <source>
        <dbReference type="ARBA" id="ARBA00023136"/>
    </source>
</evidence>
<sequence>MIDSQLLLLISIAFFAGFAVQRVGLPPLIGFLVAGFGLNVAGFSAGSPLSALADLGVTLLLFTIGLKLDIRLLMRREVLVGASGYTLLSSLSVALVLTLLKVTTLLLVMQLDFSNALLLGFALSFSSTVLAVKAMQERGELLSTYGRLALGILVIQDLFAVIFLSASTGKLPHPWAALLLLLPLCRPVLYRLLDKLGHDEILVLGGIFLALIPGAALFSWCGLKPDLGALIIGMLFAGHSRASELSKSLFNLRELFLICFFLQIGLEEIPSWQGLGMAVLLLFLLPVKAALYYLAARLFRFRIRTSLQLAMTLCNYSEFGLIVGGIAVRQGLLSSSWLVVLALTTALSFLISVPLNKMTDRLYAILRKRAKPDENRNLHPDDRLIDPGDAQILVLGMGRIGSGAYDELRERYGDILLGIESNPESVLAHRQSGRNVIQGDATDPDFWERVRPRGNVKLILLAMPHWQVNHFALDHLHHRQFTGRIAAIAEYQDEVEKLTGDGVHAAFNIYNEAGSGFARHVISHLSTDQLFGRFDEDTIKTPAVRITNI</sequence>
<dbReference type="RefSeq" id="WP_010864256.1">
    <property type="nucleotide sequence ID" value="NZ_CP027852.1"/>
</dbReference>
<dbReference type="GO" id="GO:0006813">
    <property type="term" value="P:potassium ion transport"/>
    <property type="evidence" value="ECO:0007669"/>
    <property type="project" value="InterPro"/>
</dbReference>
<keyword evidence="7" id="KW-1133">Transmembrane helix</keyword>
<protein>
    <submittedName>
        <fullName evidence="11">Cation:proton antiporter</fullName>
    </submittedName>
</protein>
<gene>
    <name evidence="11" type="ORF">J2R62_02810</name>
</gene>
<dbReference type="GO" id="GO:0016020">
    <property type="term" value="C:membrane"/>
    <property type="evidence" value="ECO:0007669"/>
    <property type="project" value="UniProtKB-SubCell"/>
</dbReference>
<keyword evidence="4" id="KW-0050">Antiport</keyword>
<keyword evidence="5" id="KW-1003">Cell membrane</keyword>
<dbReference type="SUPFAM" id="SSF51735">
    <property type="entry name" value="NAD(P)-binding Rossmann-fold domains"/>
    <property type="match status" value="1"/>
</dbReference>
<comment type="caution">
    <text evidence="11">The sequence shown here is derived from an EMBL/GenBank/DDBJ whole genome shotgun (WGS) entry which is preliminary data.</text>
</comment>
<dbReference type="Gene3D" id="1.20.1530.20">
    <property type="match status" value="1"/>
</dbReference>
<dbReference type="Proteomes" id="UP000664658">
    <property type="component" value="Unassembled WGS sequence"/>
</dbReference>
<dbReference type="PANTHER" id="PTHR42751:SF1">
    <property type="entry name" value="CATION_PROTON ANTIPORTER YBAL-RELATED"/>
    <property type="match status" value="1"/>
</dbReference>
<dbReference type="GO" id="GO:0015297">
    <property type="term" value="F:antiporter activity"/>
    <property type="evidence" value="ECO:0007669"/>
    <property type="project" value="UniProtKB-KW"/>
</dbReference>
<dbReference type="InterPro" id="IPR038770">
    <property type="entry name" value="Na+/solute_symporter_sf"/>
</dbReference>
<accession>A0A2P1VTV1</accession>
<keyword evidence="6" id="KW-0812">Transmembrane</keyword>
<name>A0A2P1VTV1_PLESH</name>
<dbReference type="InterPro" id="IPR036291">
    <property type="entry name" value="NAD(P)-bd_dom_sf"/>
</dbReference>
<dbReference type="PANTHER" id="PTHR42751">
    <property type="entry name" value="SODIUM/HYDROGEN EXCHANGER FAMILY/TRKA DOMAIN PROTEIN"/>
    <property type="match status" value="1"/>
</dbReference>
<organism evidence="11 12">
    <name type="scientific">Plesiomonas shigelloides</name>
    <name type="common">Aeromonas shigelloides</name>
    <dbReference type="NCBI Taxonomy" id="703"/>
    <lineage>
        <taxon>Bacteria</taxon>
        <taxon>Pseudomonadati</taxon>
        <taxon>Pseudomonadota</taxon>
        <taxon>Gammaproteobacteria</taxon>
        <taxon>Enterobacterales</taxon>
        <taxon>Enterobacteriaceae</taxon>
        <taxon>Plesiomonas</taxon>
    </lineage>
</organism>
<dbReference type="Pfam" id="PF00999">
    <property type="entry name" value="Na_H_Exchanger"/>
    <property type="match status" value="1"/>
</dbReference>
<keyword evidence="5" id="KW-0997">Cell inner membrane</keyword>
<evidence type="ECO:0000256" key="5">
    <source>
        <dbReference type="ARBA" id="ARBA00022519"/>
    </source>
</evidence>
<dbReference type="Gene3D" id="3.40.50.720">
    <property type="entry name" value="NAD(P)-binding Rossmann-like Domain"/>
    <property type="match status" value="1"/>
</dbReference>
<dbReference type="GO" id="GO:1902600">
    <property type="term" value="P:proton transmembrane transport"/>
    <property type="evidence" value="ECO:0007669"/>
    <property type="project" value="InterPro"/>
</dbReference>
<evidence type="ECO:0000313" key="12">
    <source>
        <dbReference type="Proteomes" id="UP000664658"/>
    </source>
</evidence>
<keyword evidence="9" id="KW-0472">Membrane</keyword>
<evidence type="ECO:0000256" key="6">
    <source>
        <dbReference type="ARBA" id="ARBA00022692"/>
    </source>
</evidence>
<dbReference type="InterPro" id="IPR006153">
    <property type="entry name" value="Cation/H_exchanger_TM"/>
</dbReference>
<evidence type="ECO:0000256" key="3">
    <source>
        <dbReference type="ARBA" id="ARBA00022448"/>
    </source>
</evidence>
<evidence type="ECO:0000256" key="7">
    <source>
        <dbReference type="ARBA" id="ARBA00022989"/>
    </source>
</evidence>
<dbReference type="AlphaFoldDB" id="A0A2P1VTV1"/>